<organism evidence="1 2">
    <name type="scientific">Flavobacterium supellecticarium</name>
    <dbReference type="NCBI Taxonomy" id="2565924"/>
    <lineage>
        <taxon>Bacteria</taxon>
        <taxon>Pseudomonadati</taxon>
        <taxon>Bacteroidota</taxon>
        <taxon>Flavobacteriia</taxon>
        <taxon>Flavobacteriales</taxon>
        <taxon>Flavobacteriaceae</taxon>
        <taxon>Flavobacterium</taxon>
    </lineage>
</organism>
<protein>
    <submittedName>
        <fullName evidence="1">Uncharacterized protein</fullName>
    </submittedName>
</protein>
<dbReference type="EMBL" id="SSNZ01000001">
    <property type="protein sequence ID" value="THF53111.1"/>
    <property type="molecule type" value="Genomic_DNA"/>
</dbReference>
<dbReference type="RefSeq" id="WP_136401635.1">
    <property type="nucleotide sequence ID" value="NZ_SSNZ01000001.1"/>
</dbReference>
<proteinExistence type="predicted"/>
<accession>A0A4S4A3U8</accession>
<sequence length="205" mass="24181">MDSTKIKILRSRTAIPLDVAIQLLKENNGDIDASEQAFHHNKIRAIVFEAECDYETAKEYYELCKYDTTKAIERINDRTVRISTREKPTSRNEIGFSIWPADNDINYYKTKKRNDVFIADYDFDLILDEFNSVFPIQNPWNKLIENSLDHCGYNYFDNPTCQIILERIKQSKTDDPKVLEFKTQFITWFEDKLNYATYIVVFGTL</sequence>
<dbReference type="Proteomes" id="UP000307507">
    <property type="component" value="Unassembled WGS sequence"/>
</dbReference>
<dbReference type="OrthoDB" id="6703119at2"/>
<name>A0A4S4A3U8_9FLAO</name>
<gene>
    <name evidence="1" type="ORF">E6C50_02595</name>
</gene>
<comment type="caution">
    <text evidence="1">The sequence shown here is derived from an EMBL/GenBank/DDBJ whole genome shotgun (WGS) entry which is preliminary data.</text>
</comment>
<dbReference type="AlphaFoldDB" id="A0A4S4A3U8"/>
<evidence type="ECO:0000313" key="2">
    <source>
        <dbReference type="Proteomes" id="UP000307507"/>
    </source>
</evidence>
<keyword evidence="2" id="KW-1185">Reference proteome</keyword>
<evidence type="ECO:0000313" key="1">
    <source>
        <dbReference type="EMBL" id="THF53111.1"/>
    </source>
</evidence>
<reference evidence="1 2" key="1">
    <citation type="submission" date="2019-04" db="EMBL/GenBank/DDBJ databases">
        <title>Flavobacterium sp. nov. isolated from construction timber.</title>
        <authorList>
            <person name="Lin S.-Y."/>
            <person name="Chang C.-T."/>
            <person name="Young C.-C."/>
        </authorList>
    </citation>
    <scope>NUCLEOTIDE SEQUENCE [LARGE SCALE GENOMIC DNA]</scope>
    <source>
        <strain evidence="1 2">CC-CTC003</strain>
    </source>
</reference>